<comment type="subcellular location">
    <subcellularLocation>
        <location evidence="1">Membrane</location>
    </subcellularLocation>
</comment>
<evidence type="ECO:0000256" key="2">
    <source>
        <dbReference type="ARBA" id="ARBA00023136"/>
    </source>
</evidence>
<dbReference type="PANTHER" id="PTHR37042:SF4">
    <property type="entry name" value="OUTER MEMBRANE PROTEIN RV1973"/>
    <property type="match status" value="1"/>
</dbReference>
<reference evidence="5 6" key="1">
    <citation type="submission" date="2016-06" db="EMBL/GenBank/DDBJ databases">
        <authorList>
            <person name="Kjaerup R.B."/>
            <person name="Dalgaard T.S."/>
            <person name="Juul-Madsen H.R."/>
        </authorList>
    </citation>
    <scope>NUCLEOTIDE SEQUENCE [LARGE SCALE GENOMIC DNA]</scope>
    <source>
        <strain evidence="5 6">852002-51834_SCH5396731</strain>
    </source>
</reference>
<sequence length="227" mass="24044">MTAGQSTATDSARLDQDSAATSDASNDEAKEPACLDESNSDESAESATPTDTEAEAETDGAKRSALRERLYRLIVFTALPLLTIGVGSAAGFFKFVGDTAAATQQARIEATGVARDGTVALFQYQASSVDRDLEAARSRLTGEFRDEYTKLINDVAIPGAKHYQVSTLVNVRAVAVIQAAPTHVQTLVFVNQNVTVGTTPPTDTSFAAKVSLDKVDGHWLISGFEPI</sequence>
<dbReference type="GO" id="GO:0016020">
    <property type="term" value="C:membrane"/>
    <property type="evidence" value="ECO:0007669"/>
    <property type="project" value="UniProtKB-SubCell"/>
</dbReference>
<proteinExistence type="predicted"/>
<accession>A0A1A0V820</accession>
<feature type="region of interest" description="Disordered" evidence="3">
    <location>
        <begin position="1"/>
        <end position="62"/>
    </location>
</feature>
<protein>
    <recommendedName>
        <fullName evidence="7">Twin-arginine translocation pathway signal</fullName>
    </recommendedName>
</protein>
<name>A0A1A0V820_9MYCO</name>
<evidence type="ECO:0000313" key="6">
    <source>
        <dbReference type="Proteomes" id="UP000091914"/>
    </source>
</evidence>
<keyword evidence="4" id="KW-0812">Transmembrane</keyword>
<evidence type="ECO:0000256" key="4">
    <source>
        <dbReference type="SAM" id="Phobius"/>
    </source>
</evidence>
<evidence type="ECO:0000256" key="1">
    <source>
        <dbReference type="ARBA" id="ARBA00004370"/>
    </source>
</evidence>
<feature type="transmembrane region" description="Helical" evidence="4">
    <location>
        <begin position="70"/>
        <end position="93"/>
    </location>
</feature>
<dbReference type="PANTHER" id="PTHR37042">
    <property type="entry name" value="OUTER MEMBRANE PROTEIN RV1973"/>
    <property type="match status" value="1"/>
</dbReference>
<dbReference type="Proteomes" id="UP000091914">
    <property type="component" value="Unassembled WGS sequence"/>
</dbReference>
<keyword evidence="2 4" id="KW-0472">Membrane</keyword>
<evidence type="ECO:0000313" key="5">
    <source>
        <dbReference type="EMBL" id="OBB79383.1"/>
    </source>
</evidence>
<dbReference type="AlphaFoldDB" id="A0A1A0V820"/>
<evidence type="ECO:0000256" key="3">
    <source>
        <dbReference type="SAM" id="MobiDB-lite"/>
    </source>
</evidence>
<organism evidence="5 6">
    <name type="scientific">Mycobacterium colombiense</name>
    <dbReference type="NCBI Taxonomy" id="339268"/>
    <lineage>
        <taxon>Bacteria</taxon>
        <taxon>Bacillati</taxon>
        <taxon>Actinomycetota</taxon>
        <taxon>Actinomycetes</taxon>
        <taxon>Mycobacteriales</taxon>
        <taxon>Mycobacteriaceae</taxon>
        <taxon>Mycobacterium</taxon>
        <taxon>Mycobacterium avium complex (MAC)</taxon>
    </lineage>
</organism>
<feature type="compositionally biased region" description="Polar residues" evidence="3">
    <location>
        <begin position="1"/>
        <end position="10"/>
    </location>
</feature>
<comment type="caution">
    <text evidence="5">The sequence shown here is derived from an EMBL/GenBank/DDBJ whole genome shotgun (WGS) entry which is preliminary data.</text>
</comment>
<keyword evidence="4" id="KW-1133">Transmembrane helix</keyword>
<gene>
    <name evidence="5" type="ORF">A5760_20865</name>
</gene>
<evidence type="ECO:0008006" key="7">
    <source>
        <dbReference type="Google" id="ProtNLM"/>
    </source>
</evidence>
<dbReference type="EMBL" id="LZSX01000096">
    <property type="protein sequence ID" value="OBB79383.1"/>
    <property type="molecule type" value="Genomic_DNA"/>
</dbReference>